<dbReference type="InterPro" id="IPR023395">
    <property type="entry name" value="MCP_dom_sf"/>
</dbReference>
<name>A0A1Q9CK54_SYMMI</name>
<feature type="domain" description="MATH" evidence="7">
    <location>
        <begin position="467"/>
        <end position="605"/>
    </location>
</feature>
<dbReference type="OrthoDB" id="6020506at2759"/>
<dbReference type="SUPFAM" id="SSF54928">
    <property type="entry name" value="RNA-binding domain, RBD"/>
    <property type="match status" value="1"/>
</dbReference>
<dbReference type="InterPro" id="IPR012677">
    <property type="entry name" value="Nucleotide-bd_a/b_plait_sf"/>
</dbReference>
<feature type="domain" description="BTB" evidence="6">
    <location>
        <begin position="626"/>
        <end position="692"/>
    </location>
</feature>
<evidence type="ECO:0000259" key="7">
    <source>
        <dbReference type="PROSITE" id="PS50144"/>
    </source>
</evidence>
<dbReference type="SUPFAM" id="SSF103506">
    <property type="entry name" value="Mitochondrial carrier"/>
    <property type="match status" value="1"/>
</dbReference>
<dbReference type="Gene3D" id="2.130.10.30">
    <property type="entry name" value="Regulator of chromosome condensation 1/beta-lactamase-inhibitor protein II"/>
    <property type="match status" value="1"/>
</dbReference>
<dbReference type="InterPro" id="IPR000504">
    <property type="entry name" value="RRM_dom"/>
</dbReference>
<comment type="subcellular location">
    <subcellularLocation>
        <location evidence="1">Membrane</location>
    </subcellularLocation>
</comment>
<dbReference type="SMART" id="SM00225">
    <property type="entry name" value="BTB"/>
    <property type="match status" value="1"/>
</dbReference>
<dbReference type="GO" id="GO:0016020">
    <property type="term" value="C:membrane"/>
    <property type="evidence" value="ECO:0007669"/>
    <property type="project" value="UniProtKB-SubCell"/>
</dbReference>
<dbReference type="PANTHER" id="PTHR45982:SF1">
    <property type="entry name" value="REGULATOR OF CHROMOSOME CONDENSATION"/>
    <property type="match status" value="1"/>
</dbReference>
<dbReference type="PANTHER" id="PTHR45982">
    <property type="entry name" value="REGULATOR OF CHROMOSOME CONDENSATION"/>
    <property type="match status" value="1"/>
</dbReference>
<dbReference type="GO" id="GO:0003723">
    <property type="term" value="F:RNA binding"/>
    <property type="evidence" value="ECO:0007669"/>
    <property type="project" value="InterPro"/>
</dbReference>
<protein>
    <submittedName>
        <fullName evidence="8">Putative E3 ubiquitin-protein ligase HERC2</fullName>
    </submittedName>
</protein>
<evidence type="ECO:0000256" key="5">
    <source>
        <dbReference type="SAM" id="Phobius"/>
    </source>
</evidence>
<feature type="compositionally biased region" description="Basic residues" evidence="4">
    <location>
        <begin position="1193"/>
        <end position="1205"/>
    </location>
</feature>
<dbReference type="InterPro" id="IPR009091">
    <property type="entry name" value="RCC1/BLIP-II"/>
</dbReference>
<sequence length="1696" mass="185123">MAAEVAEVVGDNLWLWRADHALIDPNAGFVSRVLLGRSQLAEARIHFELEAQHCCRACIPAIHHIAVDVLVAVMPIILSLSLILITVIVPKAKEYYLVASGDYPAKAPSGAFFAEVGLKVSGDQVTIYGLAVEHFLEDNTLWMGEGGAVYFYQNELPYDVDQANFGDKGFAGYKVRFTNIFTRFLNGKAGIEHVLNDQGGSVMGFSDPLSDWELVGRLVTSVPGPPLCPSVPPLRPPGSPFWSYFLVALASAAVGQSLCPRSYDSTESADESDYEKRKAAMVMASQAAFRIDLYLSLVEHGGNLMLPISVPDLAEDMRWDSVVRYAESSMRPGGETRAQDPRSRLSLALRCRAMARLALNLTAGITEFSSRMSLKSMFSQFGEVTSCWVPPVEARRKETAWVKFQTSAQAESGPPLDPKLGAEQRAESFHRYHHPLGRPSYSTPLLLNNSHGICLMAALASMPAASQASAHWYTVDFRLSDQDLKLPPGEYIYSQIQGPEHSFRFRLSVYPRGHGDWEAISISAYIEILPPPALAKIDWACKARFEISMLYEYLDELWNFRREGGVFIFTNKVSDQGWCNFLSLDRITREPGWLKAGGLRLQGHVELPFTDAPCRGQPLDFTQEAAFVTIRLSEGPPLLFDKRILSERSEYFREMLASKWREGQTNEVDLSMTPDIQRNSLDAVLCYLMSSRFFSGGDAMFAFAVRKLADQFCLKDLVDTVEAELVTMLSKQRVLAFLGQVFGSGGRLELACWEMVKANDCAVLRRQRDKLGQVVDENPELAKEVMKLLAARGKKRNLTRAQPKSKLEDTTAALNAVNAGQIYLDGVKVSAEWRNAPAKTQDSRDFDAKGSNLFSSRDLMGDRLRKDRERDDRGRHGHGGCQGYLRLLDSSGRALLGSSKIIDSSVRSGDCLSLHLFRVQIHESCGAFAAILGDGSVVTWGGAACGGDSSGSSAVLDQLKNVQQIQASSGTFAAVLGDGSVVTWGDAEHGGDSSAVQDQLKNFQQIQASSDAFAAVLGDGSVVTWGDAGYSGDSSAVQDQLKNVQQIQASCYAFAAILGDGSVVTWGNAAYAGDSSAVQDQLKNVQQIQAASDVFAAVLGDGSVVTWGDAEHGGDTVLGDGSVVTWGEAEYDGGDSSAVQVVSKIDTAEDIAAAVAGRRRTGKIETRRAKGKAAANLAVYVAAAAVAAAKAKARKTKKTKRRTKTQRQLQEESKWCDSLPRRKRRGKALSRSTATEAAGTTRGVLSFPADVRLKSEIRDLGLAQLQLQVVVEGVFFYAAGLEVHVQDRGSEERDEQDLSTAQHAIIGAAVGSAERRGRVVFWKTELQQNREVCVEIMTLVSAMKHHCDDDDNSNNSNSNHDSHCDYQYHHQHDDDDDDYPRFHCYNATSTAWRGSESQVRDTDKILASVMAGVAAPGGGAFALGVRGEDQSAYKSAVLASAGIRFSAPGAGALRGRIGADPVADVNQSNHGSSMFATARPPFTPAGDTRDEKVISQNGILGLWRGYSMGATREGIFCSSYIAINPSIKTWLLEKRPVFSGSLGAALSHPADTLKTRLQAGALPVRPGEPAEAPKVRMPERMDTQLPTKDGLTLRGQLQLSLEFNYANFCCHPFQLATSGEHGVRLTLTLSEGWMMDLRYYCMTTAVWPELLQRGPPKSIPPLPPIHARQPLLPGQIKWDFTSFAQILNLESWIREY</sequence>
<dbReference type="Proteomes" id="UP000186817">
    <property type="component" value="Unassembled WGS sequence"/>
</dbReference>
<dbReference type="Gene3D" id="3.30.70.330">
    <property type="match status" value="1"/>
</dbReference>
<gene>
    <name evidence="8" type="primary">HERC2</name>
    <name evidence="8" type="ORF">AK812_SmicGene35948</name>
</gene>
<proteinExistence type="predicted"/>
<dbReference type="SUPFAM" id="SSF49599">
    <property type="entry name" value="TRAF domain-like"/>
    <property type="match status" value="1"/>
</dbReference>
<evidence type="ECO:0000256" key="4">
    <source>
        <dbReference type="SAM" id="MobiDB-lite"/>
    </source>
</evidence>
<accession>A0A1Q9CK54</accession>
<keyword evidence="5" id="KW-1133">Transmembrane helix</keyword>
<keyword evidence="2 5" id="KW-0812">Transmembrane</keyword>
<evidence type="ECO:0000313" key="9">
    <source>
        <dbReference type="Proteomes" id="UP000186817"/>
    </source>
</evidence>
<keyword evidence="9" id="KW-1185">Reference proteome</keyword>
<dbReference type="InterPro" id="IPR011333">
    <property type="entry name" value="SKP1/BTB/POZ_sf"/>
</dbReference>
<evidence type="ECO:0000256" key="1">
    <source>
        <dbReference type="ARBA" id="ARBA00004370"/>
    </source>
</evidence>
<dbReference type="InterPro" id="IPR051553">
    <property type="entry name" value="Ran_GTPase-activating"/>
</dbReference>
<dbReference type="CDD" id="cd00590">
    <property type="entry name" value="RRM_SF"/>
    <property type="match status" value="1"/>
</dbReference>
<evidence type="ECO:0000313" key="8">
    <source>
        <dbReference type="EMBL" id="OLP83302.1"/>
    </source>
</evidence>
<organism evidence="8 9">
    <name type="scientific">Symbiodinium microadriaticum</name>
    <name type="common">Dinoflagellate</name>
    <name type="synonym">Zooxanthella microadriatica</name>
    <dbReference type="NCBI Taxonomy" id="2951"/>
    <lineage>
        <taxon>Eukaryota</taxon>
        <taxon>Sar</taxon>
        <taxon>Alveolata</taxon>
        <taxon>Dinophyceae</taxon>
        <taxon>Suessiales</taxon>
        <taxon>Symbiodiniaceae</taxon>
        <taxon>Symbiodinium</taxon>
    </lineage>
</organism>
<dbReference type="InterPro" id="IPR035979">
    <property type="entry name" value="RBD_domain_sf"/>
</dbReference>
<dbReference type="Pfam" id="PF00076">
    <property type="entry name" value="RRM_1"/>
    <property type="match status" value="1"/>
</dbReference>
<dbReference type="CDD" id="cd00121">
    <property type="entry name" value="MATH"/>
    <property type="match status" value="1"/>
</dbReference>
<evidence type="ECO:0000256" key="2">
    <source>
        <dbReference type="ARBA" id="ARBA00022692"/>
    </source>
</evidence>
<dbReference type="InterPro" id="IPR000210">
    <property type="entry name" value="BTB/POZ_dom"/>
</dbReference>
<feature type="transmembrane region" description="Helical" evidence="5">
    <location>
        <begin position="69"/>
        <end position="89"/>
    </location>
</feature>
<dbReference type="Pfam" id="PF00651">
    <property type="entry name" value="BTB"/>
    <property type="match status" value="1"/>
</dbReference>
<dbReference type="PROSITE" id="PS50097">
    <property type="entry name" value="BTB"/>
    <property type="match status" value="1"/>
</dbReference>
<evidence type="ECO:0000256" key="3">
    <source>
        <dbReference type="ARBA" id="ARBA00023136"/>
    </source>
</evidence>
<evidence type="ECO:0000259" key="6">
    <source>
        <dbReference type="PROSITE" id="PS50097"/>
    </source>
</evidence>
<dbReference type="Gene3D" id="2.60.210.10">
    <property type="entry name" value="Apoptosis, Tumor Necrosis Factor Receptor Associated Protein 2, Chain A"/>
    <property type="match status" value="1"/>
</dbReference>
<dbReference type="InterPro" id="IPR008974">
    <property type="entry name" value="TRAF-like"/>
</dbReference>
<dbReference type="EMBL" id="LSRX01001125">
    <property type="protein sequence ID" value="OLP83302.1"/>
    <property type="molecule type" value="Genomic_DNA"/>
</dbReference>
<dbReference type="SUPFAM" id="SSF54695">
    <property type="entry name" value="POZ domain"/>
    <property type="match status" value="1"/>
</dbReference>
<comment type="caution">
    <text evidence="8">The sequence shown here is derived from an EMBL/GenBank/DDBJ whole genome shotgun (WGS) entry which is preliminary data.</text>
</comment>
<dbReference type="Gene3D" id="1.50.40.10">
    <property type="entry name" value="Mitochondrial carrier domain"/>
    <property type="match status" value="1"/>
</dbReference>
<keyword evidence="3 5" id="KW-0472">Membrane</keyword>
<dbReference type="SUPFAM" id="SSF50985">
    <property type="entry name" value="RCC1/BLIP-II"/>
    <property type="match status" value="1"/>
</dbReference>
<dbReference type="Gene3D" id="3.30.710.10">
    <property type="entry name" value="Potassium Channel Kv1.1, Chain A"/>
    <property type="match status" value="1"/>
</dbReference>
<reference evidence="8 9" key="1">
    <citation type="submission" date="2016-02" db="EMBL/GenBank/DDBJ databases">
        <title>Genome analysis of coral dinoflagellate symbionts highlights evolutionary adaptations to a symbiotic lifestyle.</title>
        <authorList>
            <person name="Aranda M."/>
            <person name="Li Y."/>
            <person name="Liew Y.J."/>
            <person name="Baumgarten S."/>
            <person name="Simakov O."/>
            <person name="Wilson M."/>
            <person name="Piel J."/>
            <person name="Ashoor H."/>
            <person name="Bougouffa S."/>
            <person name="Bajic V.B."/>
            <person name="Ryu T."/>
            <person name="Ravasi T."/>
            <person name="Bayer T."/>
            <person name="Micklem G."/>
            <person name="Kim H."/>
            <person name="Bhak J."/>
            <person name="Lajeunesse T.C."/>
            <person name="Voolstra C.R."/>
        </authorList>
    </citation>
    <scope>NUCLEOTIDE SEQUENCE [LARGE SCALE GENOMIC DNA]</scope>
    <source>
        <strain evidence="8 9">CCMP2467</strain>
    </source>
</reference>
<feature type="region of interest" description="Disordered" evidence="4">
    <location>
        <begin position="1193"/>
        <end position="1235"/>
    </location>
</feature>
<dbReference type="PROSITE" id="PS50144">
    <property type="entry name" value="MATH"/>
    <property type="match status" value="1"/>
</dbReference>
<dbReference type="InterPro" id="IPR002083">
    <property type="entry name" value="MATH/TRAF_dom"/>
</dbReference>